<reference evidence="5 7" key="1">
    <citation type="submission" date="2018-01" db="EMBL/GenBank/DDBJ databases">
        <authorList>
            <person name="Clerissi C."/>
        </authorList>
    </citation>
    <scope>NUCLEOTIDE SEQUENCE [LARGE SCALE GENOMIC DNA]</scope>
    <source>
        <strain evidence="2">Cupriavidus taiwanensis LMG 19430</strain>
        <strain evidence="1">Cupriavidus taiwanensis STM 3521</strain>
        <strain evidence="3">Cupriavidus taiwanensis SWF 66322</strain>
        <plasmid evidence="8">cbm2586_p</plasmid>
        <plasmid evidence="7">cbm2589_p</plasmid>
        <plasmid evidence="3">CBM2636p</plasmid>
        <plasmid evidence="5">cbm2636p</plasmid>
    </source>
</reference>
<name>A0A375CRK2_9BURK</name>
<protein>
    <submittedName>
        <fullName evidence="1 3">Transposase</fullName>
    </submittedName>
</protein>
<dbReference type="Proteomes" id="UP000257016">
    <property type="component" value="Unassembled WGS sequence"/>
</dbReference>
<dbReference type="EMBL" id="LT991978">
    <property type="protein sequence ID" value="SPK77770.1"/>
    <property type="molecule type" value="Genomic_DNA"/>
</dbReference>
<geneLocation type="plasmid" evidence="4">
    <name>III</name>
</geneLocation>
<dbReference type="EMBL" id="OFSN01000059">
    <property type="protein sequence ID" value="SOY78052.1"/>
    <property type="molecule type" value="Genomic_DNA"/>
</dbReference>
<gene>
    <name evidence="2" type="ORF">CBM2586_P380008</name>
    <name evidence="1" type="ORF">CBM2589_P370009</name>
    <name evidence="3" type="ORF">CBM2636_P20393</name>
    <name evidence="4" type="ORF">CT19425_P70110</name>
</gene>
<dbReference type="Proteomes" id="UP000255505">
    <property type="component" value="Plasmid III"/>
</dbReference>
<evidence type="ECO:0000313" key="8">
    <source>
        <dbReference type="Proteomes" id="UP000257016"/>
    </source>
</evidence>
<reference evidence="4 6" key="2">
    <citation type="submission" date="2018-01" db="EMBL/GenBank/DDBJ databases">
        <authorList>
            <person name="Gaut B.S."/>
            <person name="Morton B.R."/>
            <person name="Clegg M.T."/>
            <person name="Duvall M.R."/>
        </authorList>
    </citation>
    <scope>NUCLEOTIDE SEQUENCE [LARGE SCALE GENOMIC DNA]</scope>
    <source>
        <strain evidence="4">Cupriavidus taiwanensis LMG 19425</strain>
        <plasmid evidence="6">Plasmid iii</plasmid>
    </source>
</reference>
<proteinExistence type="predicted"/>
<geneLocation type="plasmid" evidence="3">
    <name>CBM2636p</name>
</geneLocation>
<evidence type="ECO:0000313" key="2">
    <source>
        <dbReference type="EMBL" id="SOY78052.1"/>
    </source>
</evidence>
<dbReference type="AlphaFoldDB" id="A0A375CRK2"/>
<dbReference type="EMBL" id="LT984815">
    <property type="protein sequence ID" value="SPD69705.1"/>
    <property type="molecule type" value="Genomic_DNA"/>
</dbReference>
<geneLocation type="plasmid" evidence="7">
    <name>cbm2589_p</name>
</geneLocation>
<keyword evidence="3" id="KW-0614">Plasmid</keyword>
<geneLocation type="plasmid" evidence="5">
    <name>cbm2636p</name>
</geneLocation>
<evidence type="ECO:0000313" key="5">
    <source>
        <dbReference type="Proteomes" id="UP000254259"/>
    </source>
</evidence>
<evidence type="ECO:0000313" key="1">
    <source>
        <dbReference type="EMBL" id="SOY76927.1"/>
    </source>
</evidence>
<dbReference type="Proteomes" id="UP000254259">
    <property type="component" value="Plasmid CBM2636p"/>
</dbReference>
<accession>A0A375CRK2</accession>
<evidence type="ECO:0000313" key="6">
    <source>
        <dbReference type="Proteomes" id="UP000255505"/>
    </source>
</evidence>
<organism evidence="1 7">
    <name type="scientific">Cupriavidus taiwanensis</name>
    <dbReference type="NCBI Taxonomy" id="164546"/>
    <lineage>
        <taxon>Bacteria</taxon>
        <taxon>Pseudomonadati</taxon>
        <taxon>Pseudomonadota</taxon>
        <taxon>Betaproteobacteria</taxon>
        <taxon>Burkholderiales</taxon>
        <taxon>Burkholderiaceae</taxon>
        <taxon>Cupriavidus</taxon>
    </lineage>
</organism>
<sequence>MFSARLRRAQLRFPDAVPEDINYRAARRLDRALLARLLTGECTGDT</sequence>
<geneLocation type="plasmid" evidence="8">
    <name>cbm2586_p</name>
</geneLocation>
<dbReference type="Proteomes" id="UP000256297">
    <property type="component" value="Plasmid CBM2589_p"/>
</dbReference>
<evidence type="ECO:0000313" key="4">
    <source>
        <dbReference type="EMBL" id="SPK77770.1"/>
    </source>
</evidence>
<dbReference type="EMBL" id="OFSP01000070">
    <property type="protein sequence ID" value="SOY76927.1"/>
    <property type="molecule type" value="Genomic_DNA"/>
</dbReference>
<evidence type="ECO:0000313" key="3">
    <source>
        <dbReference type="EMBL" id="SPD69705.1"/>
    </source>
</evidence>
<evidence type="ECO:0000313" key="7">
    <source>
        <dbReference type="Proteomes" id="UP000256297"/>
    </source>
</evidence>